<keyword evidence="6" id="KW-1185">Reference proteome</keyword>
<dbReference type="Pfam" id="PF01212">
    <property type="entry name" value="Beta_elim_lyase"/>
    <property type="match status" value="1"/>
</dbReference>
<evidence type="ECO:0000313" key="6">
    <source>
        <dbReference type="Proteomes" id="UP000186917"/>
    </source>
</evidence>
<evidence type="ECO:0000256" key="1">
    <source>
        <dbReference type="ARBA" id="ARBA00001933"/>
    </source>
</evidence>
<dbReference type="KEGG" id="fln:FLA_1469"/>
<comment type="similarity">
    <text evidence="2">Belongs to the threonine aldolase family.</text>
</comment>
<dbReference type="Proteomes" id="UP000186917">
    <property type="component" value="Unassembled WGS sequence"/>
</dbReference>
<dbReference type="InterPro" id="IPR001597">
    <property type="entry name" value="ArAA_b-elim_lyase/Thr_aldolase"/>
</dbReference>
<dbReference type="OrthoDB" id="9774495at2"/>
<comment type="cofactor">
    <cofactor evidence="1">
        <name>pyridoxal 5'-phosphate</name>
        <dbReference type="ChEBI" id="CHEBI:597326"/>
    </cofactor>
</comment>
<dbReference type="SUPFAM" id="SSF53383">
    <property type="entry name" value="PLP-dependent transferases"/>
    <property type="match status" value="1"/>
</dbReference>
<sequence>MISFKNDYSEGAHPAILQALVDTNNKQQAGYGEDEYSLQAAQLIQQKMNNPRAAVHLVSGGTQANLVFISSVLRPYESVIAATSGHINVHETGAIEATGHKVETVECMDGKVTPADVASIVDVNDPIHMTLPRMVYISNSTELGTHYLKQELVALWNYCKSKNLYLYMDGARLASGLQAGDITFEDLALYTDAFYIGGTKNGALIGEAIVINNPALQENFAFHLKMRGALLAKGRLLGIQFIELFKEDRYMAIGAHMNNMAAILTAGIQQAGFSFFTTSTTNQIFPILPDTVIDTLREKYAFYTWKKLGNGSSAVRLVTSWATTEEMVQLFLNDLPVMTRS</sequence>
<dbReference type="InterPro" id="IPR015421">
    <property type="entry name" value="PyrdxlP-dep_Trfase_major"/>
</dbReference>
<organism evidence="5 6">
    <name type="scientific">Filimonas lacunae</name>
    <dbReference type="NCBI Taxonomy" id="477680"/>
    <lineage>
        <taxon>Bacteria</taxon>
        <taxon>Pseudomonadati</taxon>
        <taxon>Bacteroidota</taxon>
        <taxon>Chitinophagia</taxon>
        <taxon>Chitinophagales</taxon>
        <taxon>Chitinophagaceae</taxon>
        <taxon>Filimonas</taxon>
    </lineage>
</organism>
<accession>A0A173MD04</accession>
<dbReference type="Gene3D" id="3.90.1150.10">
    <property type="entry name" value="Aspartate Aminotransferase, domain 1"/>
    <property type="match status" value="1"/>
</dbReference>
<evidence type="ECO:0000259" key="4">
    <source>
        <dbReference type="Pfam" id="PF01212"/>
    </source>
</evidence>
<dbReference type="PANTHER" id="PTHR48097">
    <property type="entry name" value="L-THREONINE ALDOLASE-RELATED"/>
    <property type="match status" value="1"/>
</dbReference>
<dbReference type="STRING" id="477680.SAMN05421788_10586"/>
<gene>
    <name evidence="5" type="ORF">SAMN05421788_10586</name>
</gene>
<evidence type="ECO:0000256" key="2">
    <source>
        <dbReference type="ARBA" id="ARBA00006966"/>
    </source>
</evidence>
<dbReference type="InterPro" id="IPR015424">
    <property type="entry name" value="PyrdxlP-dep_Trfase"/>
</dbReference>
<dbReference type="GO" id="GO:0006520">
    <property type="term" value="P:amino acid metabolic process"/>
    <property type="evidence" value="ECO:0007669"/>
    <property type="project" value="InterPro"/>
</dbReference>
<dbReference type="RefSeq" id="WP_076379938.1">
    <property type="nucleotide sequence ID" value="NZ_AP017422.1"/>
</dbReference>
<dbReference type="Gene3D" id="3.40.640.10">
    <property type="entry name" value="Type I PLP-dependent aspartate aminotransferase-like (Major domain)"/>
    <property type="match status" value="1"/>
</dbReference>
<proteinExistence type="inferred from homology"/>
<dbReference type="GO" id="GO:0016829">
    <property type="term" value="F:lyase activity"/>
    <property type="evidence" value="ECO:0007669"/>
    <property type="project" value="InterPro"/>
</dbReference>
<protein>
    <submittedName>
        <fullName evidence="5">L-threonine aldolase</fullName>
    </submittedName>
</protein>
<reference evidence="6" key="1">
    <citation type="submission" date="2017-01" db="EMBL/GenBank/DDBJ databases">
        <authorList>
            <person name="Varghese N."/>
            <person name="Submissions S."/>
        </authorList>
    </citation>
    <scope>NUCLEOTIDE SEQUENCE [LARGE SCALE GENOMIC DNA]</scope>
    <source>
        <strain evidence="6">DSM 21054</strain>
    </source>
</reference>
<dbReference type="AlphaFoldDB" id="A0A173MD04"/>
<dbReference type="EMBL" id="FTOR01000005">
    <property type="protein sequence ID" value="SIT20988.1"/>
    <property type="molecule type" value="Genomic_DNA"/>
</dbReference>
<dbReference type="PANTHER" id="PTHR48097:SF5">
    <property type="entry name" value="LOW SPECIFICITY L-THREONINE ALDOLASE"/>
    <property type="match status" value="1"/>
</dbReference>
<dbReference type="InterPro" id="IPR015422">
    <property type="entry name" value="PyrdxlP-dep_Trfase_small"/>
</dbReference>
<evidence type="ECO:0000313" key="5">
    <source>
        <dbReference type="EMBL" id="SIT20988.1"/>
    </source>
</evidence>
<feature type="domain" description="Aromatic amino acid beta-eliminating lyase/threonine aldolase" evidence="4">
    <location>
        <begin position="16"/>
        <end position="285"/>
    </location>
</feature>
<evidence type="ECO:0000256" key="3">
    <source>
        <dbReference type="ARBA" id="ARBA00022898"/>
    </source>
</evidence>
<name>A0A173MD04_9BACT</name>
<keyword evidence="3" id="KW-0663">Pyridoxal phosphate</keyword>